<dbReference type="InterPro" id="IPR052024">
    <property type="entry name" value="Methanogen_methyltrans"/>
</dbReference>
<feature type="domain" description="Uroporphyrinogen decarboxylase (URO-D)" evidence="1">
    <location>
        <begin position="88"/>
        <end position="364"/>
    </location>
</feature>
<dbReference type="AlphaFoldDB" id="A0A1Y3GCF1"/>
<dbReference type="GO" id="GO:0004853">
    <property type="term" value="F:uroporphyrinogen decarboxylase activity"/>
    <property type="evidence" value="ECO:0007669"/>
    <property type="project" value="InterPro"/>
</dbReference>
<comment type="caution">
    <text evidence="2">The sequence shown here is derived from an EMBL/GenBank/DDBJ whole genome shotgun (WGS) entry which is preliminary data.</text>
</comment>
<dbReference type="Gene3D" id="3.20.20.210">
    <property type="match status" value="1"/>
</dbReference>
<evidence type="ECO:0000313" key="3">
    <source>
        <dbReference type="Proteomes" id="UP000195137"/>
    </source>
</evidence>
<dbReference type="SUPFAM" id="SSF51726">
    <property type="entry name" value="UROD/MetE-like"/>
    <property type="match status" value="1"/>
</dbReference>
<dbReference type="Pfam" id="PF01208">
    <property type="entry name" value="URO-D"/>
    <property type="match status" value="1"/>
</dbReference>
<keyword evidence="3" id="KW-1185">Reference proteome</keyword>
<reference evidence="2 3" key="1">
    <citation type="submission" date="2016-12" db="EMBL/GenBank/DDBJ databases">
        <title>Discovery of methanogenic haloarchaea.</title>
        <authorList>
            <person name="Sorokin D.Y."/>
            <person name="Makarova K.S."/>
            <person name="Abbas B."/>
            <person name="Ferrer M."/>
            <person name="Golyshin P.N."/>
        </authorList>
    </citation>
    <scope>NUCLEOTIDE SEQUENCE [LARGE SCALE GENOMIC DNA]</scope>
    <source>
        <strain evidence="2">AMET1</strain>
    </source>
</reference>
<keyword evidence="2" id="KW-0808">Transferase</keyword>
<name>A0A1Y3GCF1_9EURY</name>
<dbReference type="GO" id="GO:0008168">
    <property type="term" value="F:methyltransferase activity"/>
    <property type="evidence" value="ECO:0007669"/>
    <property type="project" value="UniProtKB-KW"/>
</dbReference>
<dbReference type="OrthoDB" id="122302at2157"/>
<accession>A0A1Y3GCF1</accession>
<proteinExistence type="predicted"/>
<gene>
    <name evidence="2" type="ORF">AMET1_0784</name>
</gene>
<dbReference type="GO" id="GO:0032259">
    <property type="term" value="P:methylation"/>
    <property type="evidence" value="ECO:0007669"/>
    <property type="project" value="UniProtKB-KW"/>
</dbReference>
<dbReference type="InterPro" id="IPR038071">
    <property type="entry name" value="UROD/MetE-like_sf"/>
</dbReference>
<dbReference type="PANTHER" id="PTHR47099">
    <property type="entry name" value="METHYLCOBAMIDE:COM METHYLTRANSFERASE MTBA"/>
    <property type="match status" value="1"/>
</dbReference>
<sequence>MPREDFLPNIDEEWLAKAATLWTTPFADTPSDRVIVDPILLSHAATLFRKDTKYFWQNPDEAVRMVCNACEIYDITPVGHYLWGDYWGQDYGAKLKYTEKSPPVIDEYPLKEPEDVDKLEVKGPEELKDGPTFEKHLTALDTCLDEYPDMFAPVTQFNGAFDIASNMVQAEQLLMWLIREPEIVDDLVYKMAEHMVNANKVVADRYGMNVMIAGSVVANGDLLNRDQIERFNFEPTCKAVKDTLKAGAGPGVYYHLCGEHKDDWDLWTDAPMSPFTVFQIGYEDGEIFPADKLVENFGDKATTLGVVDTSLVQMGSPREVYDQASEQLKKGKDSPRGFILGTACECPTYSPVANIHAMVRAAKDHGQYERF</sequence>
<dbReference type="GO" id="GO:0006779">
    <property type="term" value="P:porphyrin-containing compound biosynthetic process"/>
    <property type="evidence" value="ECO:0007669"/>
    <property type="project" value="InterPro"/>
</dbReference>
<organism evidence="2 3">
    <name type="scientific">Methanonatronarchaeum thermophilum</name>
    <dbReference type="NCBI Taxonomy" id="1927129"/>
    <lineage>
        <taxon>Archaea</taxon>
        <taxon>Methanobacteriati</taxon>
        <taxon>Methanobacteriota</taxon>
        <taxon>Methanonatronarchaeia</taxon>
        <taxon>Methanonatronarchaeales</taxon>
        <taxon>Methanonatronarchaeaceae</taxon>
        <taxon>Methanonatronarchaeum</taxon>
    </lineage>
</organism>
<keyword evidence="2" id="KW-0489">Methyltransferase</keyword>
<dbReference type="EMBL" id="MRZU01000003">
    <property type="protein sequence ID" value="OUJ19132.1"/>
    <property type="molecule type" value="Genomic_DNA"/>
</dbReference>
<dbReference type="Proteomes" id="UP000195137">
    <property type="component" value="Unassembled WGS sequence"/>
</dbReference>
<dbReference type="PANTHER" id="PTHR47099:SF1">
    <property type="entry name" value="METHYLCOBAMIDE:COM METHYLTRANSFERASE MTBA"/>
    <property type="match status" value="1"/>
</dbReference>
<dbReference type="InterPro" id="IPR000257">
    <property type="entry name" value="Uroporphyrinogen_deCOase"/>
</dbReference>
<evidence type="ECO:0000259" key="1">
    <source>
        <dbReference type="Pfam" id="PF01208"/>
    </source>
</evidence>
<protein>
    <submittedName>
        <fullName evidence="2">Methylcobalamin:coenzyme M methyltransferase MtbA</fullName>
    </submittedName>
</protein>
<dbReference type="RefSeq" id="WP_086637169.1">
    <property type="nucleotide sequence ID" value="NZ_MRZU01000003.1"/>
</dbReference>
<evidence type="ECO:0000313" key="2">
    <source>
        <dbReference type="EMBL" id="OUJ19132.1"/>
    </source>
</evidence>